<name>A0A7G5EF59_9BURK</name>
<evidence type="ECO:0000313" key="11">
    <source>
        <dbReference type="Proteomes" id="UP000515240"/>
    </source>
</evidence>
<keyword evidence="11" id="KW-1185">Reference proteome</keyword>
<dbReference type="PROSITE" id="PS51257">
    <property type="entry name" value="PROKAR_LIPOPROTEIN"/>
    <property type="match status" value="1"/>
</dbReference>
<keyword evidence="3" id="KW-0812">Transmembrane</keyword>
<feature type="signal peptide" evidence="7">
    <location>
        <begin position="1"/>
        <end position="30"/>
    </location>
</feature>
<proteinExistence type="predicted"/>
<dbReference type="Gene3D" id="2.40.160.50">
    <property type="entry name" value="membrane protein fhac: a member of the omp85/tpsb transporter family"/>
    <property type="match status" value="1"/>
</dbReference>
<keyword evidence="5" id="KW-0472">Membrane</keyword>
<dbReference type="GO" id="GO:0019867">
    <property type="term" value="C:outer membrane"/>
    <property type="evidence" value="ECO:0007669"/>
    <property type="project" value="InterPro"/>
</dbReference>
<feature type="domain" description="POTRA" evidence="9">
    <location>
        <begin position="232"/>
        <end position="305"/>
    </location>
</feature>
<dbReference type="Pfam" id="PF01103">
    <property type="entry name" value="Omp85"/>
    <property type="match status" value="1"/>
</dbReference>
<evidence type="ECO:0000259" key="8">
    <source>
        <dbReference type="Pfam" id="PF01103"/>
    </source>
</evidence>
<evidence type="ECO:0000313" key="10">
    <source>
        <dbReference type="EMBL" id="QMV72634.1"/>
    </source>
</evidence>
<evidence type="ECO:0000256" key="1">
    <source>
        <dbReference type="ARBA" id="ARBA00004370"/>
    </source>
</evidence>
<dbReference type="AlphaFoldDB" id="A0A7G5EF59"/>
<dbReference type="InterPro" id="IPR000184">
    <property type="entry name" value="Bac_surfAg_D15"/>
</dbReference>
<reference evidence="10 11" key="1">
    <citation type="journal article" date="2020" name="G3 (Bethesda)">
        <title>CeMbio - The Caenorhabditis elegans Microbiome Resource.</title>
        <authorList>
            <person name="Dirksen P."/>
            <person name="Assie A."/>
            <person name="Zimmermann J."/>
            <person name="Zhang F."/>
            <person name="Tietje A.M."/>
            <person name="Marsh S.A."/>
            <person name="Felix M.A."/>
            <person name="Shapira M."/>
            <person name="Kaleta C."/>
            <person name="Schulenburg H."/>
            <person name="Samuel B."/>
        </authorList>
    </citation>
    <scope>NUCLEOTIDE SEQUENCE [LARGE SCALE GENOMIC DNA]</scope>
    <source>
        <strain evidence="10 11">BIGb0172</strain>
    </source>
</reference>
<dbReference type="InterPro" id="IPR010827">
    <property type="entry name" value="BamA/TamA_POTRA"/>
</dbReference>
<dbReference type="PANTHER" id="PTHR12815">
    <property type="entry name" value="SORTING AND ASSEMBLY MACHINERY SAMM50 PROTEIN FAMILY MEMBER"/>
    <property type="match status" value="1"/>
</dbReference>
<feature type="chain" id="PRO_5028953620" evidence="7">
    <location>
        <begin position="31"/>
        <end position="628"/>
    </location>
</feature>
<dbReference type="Proteomes" id="UP000515240">
    <property type="component" value="Chromosome"/>
</dbReference>
<dbReference type="RefSeq" id="WP_182327049.1">
    <property type="nucleotide sequence ID" value="NZ_CP058554.1"/>
</dbReference>
<organism evidence="10 11">
    <name type="scientific">Comamonas piscis</name>
    <dbReference type="NCBI Taxonomy" id="1562974"/>
    <lineage>
        <taxon>Bacteria</taxon>
        <taxon>Pseudomonadati</taxon>
        <taxon>Pseudomonadota</taxon>
        <taxon>Betaproteobacteria</taxon>
        <taxon>Burkholderiales</taxon>
        <taxon>Comamonadaceae</taxon>
        <taxon>Comamonas</taxon>
    </lineage>
</organism>
<dbReference type="InterPro" id="IPR039910">
    <property type="entry name" value="D15-like"/>
</dbReference>
<dbReference type="Gene3D" id="3.10.20.310">
    <property type="entry name" value="membrane protein fhac"/>
    <property type="match status" value="2"/>
</dbReference>
<evidence type="ECO:0000256" key="5">
    <source>
        <dbReference type="ARBA" id="ARBA00023136"/>
    </source>
</evidence>
<keyword evidence="4 7" id="KW-0732">Signal</keyword>
<feature type="domain" description="Bacterial surface antigen (D15)" evidence="8">
    <location>
        <begin position="414"/>
        <end position="628"/>
    </location>
</feature>
<evidence type="ECO:0000256" key="3">
    <source>
        <dbReference type="ARBA" id="ARBA00022692"/>
    </source>
</evidence>
<sequence>MRQRLTTPVLPAFFILTAALLAGCSSTPKADDAEDSATHASSEPAFDITVKAPKKVREYLEQHVELKRYRNFPGLQMSEMTRLLGSADEDVRELLGTLGYFSPDIKIDAYDTGTAPADSDISAENSQIRPQLVIEVEPGPQTKVAEVALDYSGEVTEEKNFATRRARFERNWDLQPGEGFTQKGWDGAKSEGLRSLQRNRYPTARISNSKADIDGDTNQAKLAVGYESGPLYKFGTLRIEGTERYDAEGIARIARLPSGQNYSEADMLDAQSRLAASGYYDSVFLTLDTDTANPKEAPVIAQVREAKLQKVVFGVGMSTDTGPRLSLDHTHNKMPWLGWRAVSKFSFERDKKLLSTEWTDLPKESGWAYFGAGEVKRELNGDFTVNSMQLRGGHKKSTDHIDRSAFLQYDFSSVQGQEKIPSSSALSVNYGWTGRYFNNNTDPTRGYGIAAELGAGYTITPDREPFVRSLLRWQGFVPAGKVTAPNGGSRNARIALRAEGGAIMAKDSAVIPATQLFITGGDTTVRGYGYKKIGTRVADDQVYGGRYMYVGSVEYQRPLVRNGEISAWESAVFADVGSVADKAGDLSPYWGIGTGLRWRSPVGALQADVAYGLKDERFRLHVRLGYSF</sequence>
<protein>
    <submittedName>
        <fullName evidence="10">BamA/TamA family outer membrane protein</fullName>
    </submittedName>
</protein>
<dbReference type="Pfam" id="PF07244">
    <property type="entry name" value="POTRA"/>
    <property type="match status" value="1"/>
</dbReference>
<keyword evidence="6" id="KW-0998">Cell outer membrane</keyword>
<dbReference type="KEGG" id="cpis:HS961_07150"/>
<dbReference type="EMBL" id="CP058554">
    <property type="protein sequence ID" value="QMV72634.1"/>
    <property type="molecule type" value="Genomic_DNA"/>
</dbReference>
<gene>
    <name evidence="10" type="ORF">HS961_07150</name>
</gene>
<comment type="subcellular location">
    <subcellularLocation>
        <location evidence="1">Membrane</location>
    </subcellularLocation>
</comment>
<evidence type="ECO:0000256" key="2">
    <source>
        <dbReference type="ARBA" id="ARBA00022452"/>
    </source>
</evidence>
<keyword evidence="2" id="KW-1134">Transmembrane beta strand</keyword>
<evidence type="ECO:0000256" key="4">
    <source>
        <dbReference type="ARBA" id="ARBA00022729"/>
    </source>
</evidence>
<evidence type="ECO:0000256" key="6">
    <source>
        <dbReference type="ARBA" id="ARBA00023237"/>
    </source>
</evidence>
<evidence type="ECO:0000259" key="9">
    <source>
        <dbReference type="Pfam" id="PF07244"/>
    </source>
</evidence>
<dbReference type="PANTHER" id="PTHR12815:SF47">
    <property type="entry name" value="TRANSLOCATION AND ASSEMBLY MODULE SUBUNIT TAMA"/>
    <property type="match status" value="1"/>
</dbReference>
<evidence type="ECO:0000256" key="7">
    <source>
        <dbReference type="SAM" id="SignalP"/>
    </source>
</evidence>
<accession>A0A7G5EF59</accession>